<evidence type="ECO:0000313" key="2">
    <source>
        <dbReference type="EMBL" id="ODM99732.1"/>
    </source>
</evidence>
<dbReference type="EMBL" id="LJIJ01000258">
    <property type="protein sequence ID" value="ODM99732.1"/>
    <property type="molecule type" value="Genomic_DNA"/>
</dbReference>
<gene>
    <name evidence="2" type="ORF">Ocin01_06939</name>
</gene>
<name>A0A1D2N3A4_ORCCI</name>
<protein>
    <submittedName>
        <fullName evidence="2">Uncharacterized protein</fullName>
    </submittedName>
</protein>
<dbReference type="Proteomes" id="UP000094527">
    <property type="component" value="Unassembled WGS sequence"/>
</dbReference>
<accession>A0A1D2N3A4</accession>
<proteinExistence type="predicted"/>
<dbReference type="AlphaFoldDB" id="A0A1D2N3A4"/>
<feature type="region of interest" description="Disordered" evidence="1">
    <location>
        <begin position="62"/>
        <end position="87"/>
    </location>
</feature>
<organism evidence="2 3">
    <name type="scientific">Orchesella cincta</name>
    <name type="common">Springtail</name>
    <name type="synonym">Podura cincta</name>
    <dbReference type="NCBI Taxonomy" id="48709"/>
    <lineage>
        <taxon>Eukaryota</taxon>
        <taxon>Metazoa</taxon>
        <taxon>Ecdysozoa</taxon>
        <taxon>Arthropoda</taxon>
        <taxon>Hexapoda</taxon>
        <taxon>Collembola</taxon>
        <taxon>Entomobryomorpha</taxon>
        <taxon>Entomobryoidea</taxon>
        <taxon>Orchesellidae</taxon>
        <taxon>Orchesellinae</taxon>
        <taxon>Orchesella</taxon>
    </lineage>
</organism>
<sequence length="179" mass="20630">MPDYTRLKGPKMPKSKYVPMSGNLHLHAGLPAQFRKKMVHPDYAYQRRCVKTMVYEMQARNARRHNERGQASSPSSGSGSNNKRGTFSKIWDRLKHPFRYFKRSLRQATTIETATMTTTCSLKTNSDQQQPNPYCGVTYQSIRKGRMQEVGRVEKVQSWITEMQEPTVNDGDRPIIAFP</sequence>
<evidence type="ECO:0000313" key="3">
    <source>
        <dbReference type="Proteomes" id="UP000094527"/>
    </source>
</evidence>
<evidence type="ECO:0000256" key="1">
    <source>
        <dbReference type="SAM" id="MobiDB-lite"/>
    </source>
</evidence>
<comment type="caution">
    <text evidence="2">The sequence shown here is derived from an EMBL/GenBank/DDBJ whole genome shotgun (WGS) entry which is preliminary data.</text>
</comment>
<reference evidence="2 3" key="1">
    <citation type="journal article" date="2016" name="Genome Biol. Evol.">
        <title>Gene Family Evolution Reflects Adaptation to Soil Environmental Stressors in the Genome of the Collembolan Orchesella cincta.</title>
        <authorList>
            <person name="Faddeeva-Vakhrusheva A."/>
            <person name="Derks M.F."/>
            <person name="Anvar S.Y."/>
            <person name="Agamennone V."/>
            <person name="Suring W."/>
            <person name="Smit S."/>
            <person name="van Straalen N.M."/>
            <person name="Roelofs D."/>
        </authorList>
    </citation>
    <scope>NUCLEOTIDE SEQUENCE [LARGE SCALE GENOMIC DNA]</scope>
    <source>
        <tissue evidence="2">Mixed pool</tissue>
    </source>
</reference>
<keyword evidence="3" id="KW-1185">Reference proteome</keyword>